<name>A0ABS6WEH7_9BIFI</name>
<evidence type="ECO:0000256" key="2">
    <source>
        <dbReference type="SAM" id="Phobius"/>
    </source>
</evidence>
<evidence type="ECO:0000256" key="1">
    <source>
        <dbReference type="SAM" id="MobiDB-lite"/>
    </source>
</evidence>
<organism evidence="4 5">
    <name type="scientific">Bifidobacterium miconis</name>
    <dbReference type="NCBI Taxonomy" id="2834435"/>
    <lineage>
        <taxon>Bacteria</taxon>
        <taxon>Bacillati</taxon>
        <taxon>Actinomycetota</taxon>
        <taxon>Actinomycetes</taxon>
        <taxon>Bifidobacteriales</taxon>
        <taxon>Bifidobacteriaceae</taxon>
        <taxon>Bifidobacterium</taxon>
    </lineage>
</organism>
<feature type="compositionally biased region" description="Low complexity" evidence="1">
    <location>
        <begin position="173"/>
        <end position="198"/>
    </location>
</feature>
<dbReference type="EMBL" id="JAHBBH010000012">
    <property type="protein sequence ID" value="MBW3092456.1"/>
    <property type="molecule type" value="Genomic_DNA"/>
</dbReference>
<dbReference type="PANTHER" id="PTHR34473:SF2">
    <property type="entry name" value="UPF0699 TRANSMEMBRANE PROTEIN YDBT"/>
    <property type="match status" value="1"/>
</dbReference>
<evidence type="ECO:0000313" key="4">
    <source>
        <dbReference type="EMBL" id="MBW3092456.1"/>
    </source>
</evidence>
<dbReference type="Pfam" id="PF03703">
    <property type="entry name" value="bPH_2"/>
    <property type="match status" value="2"/>
</dbReference>
<comment type="caution">
    <text evidence="4">The sequence shown here is derived from an EMBL/GenBank/DDBJ whole genome shotgun (WGS) entry which is preliminary data.</text>
</comment>
<keyword evidence="5" id="KW-1185">Reference proteome</keyword>
<evidence type="ECO:0000259" key="3">
    <source>
        <dbReference type="Pfam" id="PF03703"/>
    </source>
</evidence>
<feature type="transmembrane region" description="Helical" evidence="2">
    <location>
        <begin position="231"/>
        <end position="252"/>
    </location>
</feature>
<keyword evidence="2" id="KW-0472">Membrane</keyword>
<feature type="compositionally biased region" description="Basic and acidic residues" evidence="1">
    <location>
        <begin position="200"/>
        <end position="212"/>
    </location>
</feature>
<accession>A0ABS6WEH7</accession>
<keyword evidence="2" id="KW-1133">Transmembrane helix</keyword>
<feature type="transmembrane region" description="Helical" evidence="2">
    <location>
        <begin position="279"/>
        <end position="303"/>
    </location>
</feature>
<evidence type="ECO:0000313" key="5">
    <source>
        <dbReference type="Proteomes" id="UP000700815"/>
    </source>
</evidence>
<feature type="region of interest" description="Disordered" evidence="1">
    <location>
        <begin position="173"/>
        <end position="213"/>
    </location>
</feature>
<sequence length="619" mass="66508">MCTTETNDPAHPGRHDDGWRMLHPAALIMGVAGSVKSAIGVLLAVVGYRIIRNGWSDWIFAGAVVLALALFVVPAVTEWLTTRYRLGADALELRTGLFSRKHRTIGYGAIHTIDSASPMYLQPFGVTRLTITAAGSDANITLDAVPVALQLELESLRAASASAPASAAQSPASAAPAATASPSTASASTASASQTPASRKPTDNDIPARDGIPRISAFSDRPVFRASVRDIILFAVTNIGALTAALAMYAFFDQIHDLIPRDWMRSATRSVDAIVARGALSIALFAAACVVVVMAVSVVAAMLRFYGFEVWRRGDDLVIVRGLFTRRTSTLPVSRIQTIVIRQSLLRRPFRLCSVSLGLSASTNSGDDDASGSDASDILPVVGTRRVTAILRAMLPEWDVRDDLPMRRTGRGLTRYYVTLPITCGLLTVAGTVGVMLTYGWTGRWWAWPVTAIVTLAAALWTVCDWLRARVEGYALPGEMTDRKTNDARDIAGNVTGGTAQPQGKTTIPLINDCVRSANPAASAVSAGGTADAKTLESAPAMTLPHRIVATGTRGLSRYMMVTRRSRVQSVSRTSALWREPRGIETLRMPLFVTNDIDELRFRFLRTADADRLAAWAEA</sequence>
<feature type="transmembrane region" description="Helical" evidence="2">
    <location>
        <begin position="416"/>
        <end position="439"/>
    </location>
</feature>
<protein>
    <submittedName>
        <fullName evidence="4">PH domain-containing protein</fullName>
    </submittedName>
</protein>
<feature type="domain" description="YdbS-like PH" evidence="3">
    <location>
        <begin position="306"/>
        <end position="360"/>
    </location>
</feature>
<proteinExistence type="predicted"/>
<dbReference type="InterPro" id="IPR005182">
    <property type="entry name" value="YdbS-like_PH"/>
</dbReference>
<feature type="transmembrane region" description="Helical" evidence="2">
    <location>
        <begin position="445"/>
        <end position="464"/>
    </location>
</feature>
<reference evidence="4 5" key="1">
    <citation type="submission" date="2021-05" db="EMBL/GenBank/DDBJ databases">
        <title>Phylogenetic classification of ten novel species belonging to the genus Bifidobacterium comprising B. colchicus sp. nov., B. abeli sp. nov., B. bicoloris sp. nov., B. guerezis sp. nov., B. rosaliae sp. nov., B. santillanensis sp. nov., B. argentati sp. nov., B. amazzoni sp. nov., B. pluviali sp. nov., and B. pinnaculum sp. nov.</title>
        <authorList>
            <person name="Lugli G.A."/>
            <person name="Ruiz Garcia L."/>
            <person name="Margolles A."/>
            <person name="Ventura M."/>
        </authorList>
    </citation>
    <scope>NUCLEOTIDE SEQUENCE [LARGE SCALE GENOMIC DNA]</scope>
    <source>
        <strain evidence="4 5">82T10</strain>
    </source>
</reference>
<feature type="transmembrane region" description="Helical" evidence="2">
    <location>
        <begin position="58"/>
        <end position="76"/>
    </location>
</feature>
<feature type="transmembrane region" description="Helical" evidence="2">
    <location>
        <begin position="24"/>
        <end position="46"/>
    </location>
</feature>
<gene>
    <name evidence="4" type="ORF">KIH79_05760</name>
</gene>
<keyword evidence="2" id="KW-0812">Transmembrane</keyword>
<dbReference type="RefSeq" id="WP_219058533.1">
    <property type="nucleotide sequence ID" value="NZ_JAHBBH010000012.1"/>
</dbReference>
<feature type="domain" description="YdbS-like PH" evidence="3">
    <location>
        <begin position="79"/>
        <end position="151"/>
    </location>
</feature>
<dbReference type="Proteomes" id="UP000700815">
    <property type="component" value="Unassembled WGS sequence"/>
</dbReference>
<dbReference type="PANTHER" id="PTHR34473">
    <property type="entry name" value="UPF0699 TRANSMEMBRANE PROTEIN YDBS"/>
    <property type="match status" value="1"/>
</dbReference>